<dbReference type="PROSITE" id="PS51257">
    <property type="entry name" value="PROKAR_LIPOPROTEIN"/>
    <property type="match status" value="1"/>
</dbReference>
<dbReference type="Proteomes" id="UP001454036">
    <property type="component" value="Unassembled WGS sequence"/>
</dbReference>
<dbReference type="InterPro" id="IPR045884">
    <property type="entry name" value="At5g59350-like"/>
</dbReference>
<dbReference type="AlphaFoldDB" id="A0AAV3NU48"/>
<reference evidence="1 2" key="1">
    <citation type="submission" date="2024-01" db="EMBL/GenBank/DDBJ databases">
        <title>The complete chloroplast genome sequence of Lithospermum erythrorhizon: insights into the phylogenetic relationship among Boraginaceae species and the maternal lineages of purple gromwells.</title>
        <authorList>
            <person name="Okada T."/>
            <person name="Watanabe K."/>
        </authorList>
    </citation>
    <scope>NUCLEOTIDE SEQUENCE [LARGE SCALE GENOMIC DNA]</scope>
</reference>
<accession>A0AAV3NU48</accession>
<organism evidence="1 2">
    <name type="scientific">Lithospermum erythrorhizon</name>
    <name type="common">Purple gromwell</name>
    <name type="synonym">Lithospermum officinale var. erythrorhizon</name>
    <dbReference type="NCBI Taxonomy" id="34254"/>
    <lineage>
        <taxon>Eukaryota</taxon>
        <taxon>Viridiplantae</taxon>
        <taxon>Streptophyta</taxon>
        <taxon>Embryophyta</taxon>
        <taxon>Tracheophyta</taxon>
        <taxon>Spermatophyta</taxon>
        <taxon>Magnoliopsida</taxon>
        <taxon>eudicotyledons</taxon>
        <taxon>Gunneridae</taxon>
        <taxon>Pentapetalae</taxon>
        <taxon>asterids</taxon>
        <taxon>lamiids</taxon>
        <taxon>Boraginales</taxon>
        <taxon>Boraginaceae</taxon>
        <taxon>Boraginoideae</taxon>
        <taxon>Lithospermeae</taxon>
        <taxon>Lithospermum</taxon>
    </lineage>
</organism>
<gene>
    <name evidence="1" type="ORF">LIER_03708</name>
</gene>
<protein>
    <submittedName>
        <fullName evidence="1">Uncharacterized protein</fullName>
    </submittedName>
</protein>
<evidence type="ECO:0000313" key="1">
    <source>
        <dbReference type="EMBL" id="GAA0142912.1"/>
    </source>
</evidence>
<proteinExistence type="predicted"/>
<dbReference type="PANTHER" id="PTHR34054">
    <property type="entry name" value="EXPRESSED PROTEIN"/>
    <property type="match status" value="1"/>
</dbReference>
<comment type="caution">
    <text evidence="1">The sequence shown here is derived from an EMBL/GenBank/DDBJ whole genome shotgun (WGS) entry which is preliminary data.</text>
</comment>
<dbReference type="EMBL" id="BAABME010000454">
    <property type="protein sequence ID" value="GAA0142912.1"/>
    <property type="molecule type" value="Genomic_DNA"/>
</dbReference>
<keyword evidence="2" id="KW-1185">Reference proteome</keyword>
<evidence type="ECO:0000313" key="2">
    <source>
        <dbReference type="Proteomes" id="UP001454036"/>
    </source>
</evidence>
<sequence length="266" mass="30482">MRTLSCISLVLSLVFGCLLLALVAEIFYLFWWKKRVISNGGIEGGYSNPTKEFFFTLCWKKPSTLSSRRPLNLQEPQAENELDKDLWGNQFVEEDSIDAELMRLQQLSGPPRFLFTIKEETNEDLESEEVEETPYLTPSASPLYFTPPFTPPLRSSHNHHKFLSMFELASDAEFNKIRSSPPPTFKFLRDAEEKLFRKKINEEVDRCAFKNDKFRDAKVPSSLIHPNDEVNNSIITIVVSKNGEKENGVQEHVLQYPSSSSQALPT</sequence>
<name>A0AAV3NU48_LITER</name>
<dbReference type="PANTHER" id="PTHR34054:SF2">
    <property type="entry name" value="EXPRESSED PROTEIN"/>
    <property type="match status" value="1"/>
</dbReference>